<evidence type="ECO:0000313" key="2">
    <source>
        <dbReference type="Proteomes" id="UP000582643"/>
    </source>
</evidence>
<dbReference type="AlphaFoldDB" id="A0A7W7TZQ1"/>
<organism evidence="1 2">
    <name type="scientific">Streptomyces nymphaeiformis</name>
    <dbReference type="NCBI Taxonomy" id="2663842"/>
    <lineage>
        <taxon>Bacteria</taxon>
        <taxon>Bacillati</taxon>
        <taxon>Actinomycetota</taxon>
        <taxon>Actinomycetes</taxon>
        <taxon>Kitasatosporales</taxon>
        <taxon>Streptomycetaceae</taxon>
        <taxon>Streptomyces</taxon>
    </lineage>
</organism>
<keyword evidence="2" id="KW-1185">Reference proteome</keyword>
<sequence>MPARFFTRATHRGSKIRTISGPRSGIAMEKPTFVLVRKMPSLYRQQTKNLLVSYSPKKLGFF</sequence>
<proteinExistence type="predicted"/>
<protein>
    <submittedName>
        <fullName evidence="1">Uncharacterized protein</fullName>
    </submittedName>
</protein>
<reference evidence="1 2" key="1">
    <citation type="submission" date="2020-08" db="EMBL/GenBank/DDBJ databases">
        <title>Genomic Encyclopedia of Type Strains, Phase III (KMG-III): the genomes of soil and plant-associated and newly described type strains.</title>
        <authorList>
            <person name="Whitman W."/>
        </authorList>
    </citation>
    <scope>NUCLEOTIDE SEQUENCE [LARGE SCALE GENOMIC DNA]</scope>
    <source>
        <strain evidence="1 2">SFB5A</strain>
    </source>
</reference>
<evidence type="ECO:0000313" key="1">
    <source>
        <dbReference type="EMBL" id="MBB4980955.1"/>
    </source>
</evidence>
<dbReference type="EMBL" id="JACHJY010000002">
    <property type="protein sequence ID" value="MBB4980955.1"/>
    <property type="molecule type" value="Genomic_DNA"/>
</dbReference>
<comment type="caution">
    <text evidence="1">The sequence shown here is derived from an EMBL/GenBank/DDBJ whole genome shotgun (WGS) entry which is preliminary data.</text>
</comment>
<name>A0A7W7TZQ1_9ACTN</name>
<accession>A0A7W7TZQ1</accession>
<gene>
    <name evidence="1" type="ORF">GGE06_001863</name>
</gene>
<dbReference type="Proteomes" id="UP000582643">
    <property type="component" value="Unassembled WGS sequence"/>
</dbReference>